<dbReference type="PROSITE" id="PS00107">
    <property type="entry name" value="PROTEIN_KINASE_ATP"/>
    <property type="match status" value="1"/>
</dbReference>
<keyword evidence="8 11" id="KW-0067">ATP-binding</keyword>
<organism evidence="15">
    <name type="scientific">Sesamum angustifolium</name>
    <dbReference type="NCBI Taxonomy" id="2727405"/>
    <lineage>
        <taxon>Eukaryota</taxon>
        <taxon>Viridiplantae</taxon>
        <taxon>Streptophyta</taxon>
        <taxon>Embryophyta</taxon>
        <taxon>Tracheophyta</taxon>
        <taxon>Spermatophyta</taxon>
        <taxon>Magnoliopsida</taxon>
        <taxon>eudicotyledons</taxon>
        <taxon>Gunneridae</taxon>
        <taxon>Pentapetalae</taxon>
        <taxon>asterids</taxon>
        <taxon>lamiids</taxon>
        <taxon>Lamiales</taxon>
        <taxon>Pedaliaceae</taxon>
        <taxon>Sesamum</taxon>
    </lineage>
</organism>
<feature type="binding site" evidence="11">
    <location>
        <position position="125"/>
    </location>
    <ligand>
        <name>ATP</name>
        <dbReference type="ChEBI" id="CHEBI:30616"/>
    </ligand>
</feature>
<feature type="domain" description="Protein kinase" evidence="14">
    <location>
        <begin position="93"/>
        <end position="341"/>
    </location>
</feature>
<feature type="region of interest" description="Disordered" evidence="13">
    <location>
        <begin position="1"/>
        <end position="49"/>
    </location>
</feature>
<comment type="catalytic activity">
    <reaction evidence="10">
        <text>L-seryl-[protein] + ATP = O-phospho-L-seryl-[protein] + ADP + H(+)</text>
        <dbReference type="Rhea" id="RHEA:17989"/>
        <dbReference type="Rhea" id="RHEA-COMP:9863"/>
        <dbReference type="Rhea" id="RHEA-COMP:11604"/>
        <dbReference type="ChEBI" id="CHEBI:15378"/>
        <dbReference type="ChEBI" id="CHEBI:29999"/>
        <dbReference type="ChEBI" id="CHEBI:30616"/>
        <dbReference type="ChEBI" id="CHEBI:83421"/>
        <dbReference type="ChEBI" id="CHEBI:456216"/>
        <dbReference type="EC" id="2.7.11.1"/>
    </reaction>
</comment>
<keyword evidence="6 11" id="KW-0547">Nucleotide-binding</keyword>
<evidence type="ECO:0000256" key="5">
    <source>
        <dbReference type="ARBA" id="ARBA00022737"/>
    </source>
</evidence>
<keyword evidence="5" id="KW-0677">Repeat</keyword>
<dbReference type="GO" id="GO:0004674">
    <property type="term" value="F:protein serine/threonine kinase activity"/>
    <property type="evidence" value="ECO:0007669"/>
    <property type="project" value="UniProtKB-KW"/>
</dbReference>
<dbReference type="Pfam" id="PF00069">
    <property type="entry name" value="Pkinase"/>
    <property type="match status" value="1"/>
</dbReference>
<evidence type="ECO:0000256" key="2">
    <source>
        <dbReference type="ARBA" id="ARBA00012513"/>
    </source>
</evidence>
<dbReference type="PROSITE" id="PS00108">
    <property type="entry name" value="PROTEIN_KINASE_ST"/>
    <property type="match status" value="1"/>
</dbReference>
<dbReference type="FunFam" id="1.10.510.10:FF:000111">
    <property type="entry name" value="CDPK-related kinase 1"/>
    <property type="match status" value="1"/>
</dbReference>
<evidence type="ECO:0000256" key="13">
    <source>
        <dbReference type="SAM" id="MobiDB-lite"/>
    </source>
</evidence>
<dbReference type="FunFam" id="3.30.200.20:FF:000101">
    <property type="entry name" value="CDPK-related kinase 1"/>
    <property type="match status" value="1"/>
</dbReference>
<protein>
    <recommendedName>
        <fullName evidence="2">non-specific serine/threonine protein kinase</fullName>
        <ecNumber evidence="2">2.7.11.1</ecNumber>
    </recommendedName>
</protein>
<evidence type="ECO:0000256" key="7">
    <source>
        <dbReference type="ARBA" id="ARBA00022777"/>
    </source>
</evidence>
<dbReference type="PROSITE" id="PS50011">
    <property type="entry name" value="PROTEIN_KINASE_DOM"/>
    <property type="match status" value="1"/>
</dbReference>
<comment type="caution">
    <text evidence="15">The sequence shown here is derived from an EMBL/GenBank/DDBJ whole genome shotgun (WGS) entry which is preliminary data.</text>
</comment>
<proteinExistence type="inferred from homology"/>
<evidence type="ECO:0000256" key="9">
    <source>
        <dbReference type="ARBA" id="ARBA00047899"/>
    </source>
</evidence>
<dbReference type="SUPFAM" id="SSF47473">
    <property type="entry name" value="EF-hand"/>
    <property type="match status" value="1"/>
</dbReference>
<dbReference type="InterPro" id="IPR000719">
    <property type="entry name" value="Prot_kinase_dom"/>
</dbReference>
<dbReference type="PANTHER" id="PTHR24349">
    <property type="entry name" value="SERINE/THREONINE-PROTEIN KINASE"/>
    <property type="match status" value="1"/>
</dbReference>
<keyword evidence="7 15" id="KW-0418">Kinase</keyword>
<evidence type="ECO:0000256" key="3">
    <source>
        <dbReference type="ARBA" id="ARBA00022527"/>
    </source>
</evidence>
<evidence type="ECO:0000256" key="11">
    <source>
        <dbReference type="PROSITE-ProRule" id="PRU10141"/>
    </source>
</evidence>
<gene>
    <name evidence="15" type="ORF">Sangu_0641300</name>
</gene>
<dbReference type="GO" id="GO:0005524">
    <property type="term" value="F:ATP binding"/>
    <property type="evidence" value="ECO:0007669"/>
    <property type="project" value="UniProtKB-UniRule"/>
</dbReference>
<keyword evidence="4" id="KW-0808">Transferase</keyword>
<dbReference type="Gene3D" id="3.30.200.20">
    <property type="entry name" value="Phosphorylase Kinase, domain 1"/>
    <property type="match status" value="1"/>
</dbReference>
<reference evidence="15" key="2">
    <citation type="journal article" date="2024" name="Plant">
        <title>Genomic evolution and insights into agronomic trait innovations of Sesamum species.</title>
        <authorList>
            <person name="Miao H."/>
            <person name="Wang L."/>
            <person name="Qu L."/>
            <person name="Liu H."/>
            <person name="Sun Y."/>
            <person name="Le M."/>
            <person name="Wang Q."/>
            <person name="Wei S."/>
            <person name="Zheng Y."/>
            <person name="Lin W."/>
            <person name="Duan Y."/>
            <person name="Cao H."/>
            <person name="Xiong S."/>
            <person name="Wang X."/>
            <person name="Wei L."/>
            <person name="Li C."/>
            <person name="Ma Q."/>
            <person name="Ju M."/>
            <person name="Zhao R."/>
            <person name="Li G."/>
            <person name="Mu C."/>
            <person name="Tian Q."/>
            <person name="Mei H."/>
            <person name="Zhang T."/>
            <person name="Gao T."/>
            <person name="Zhang H."/>
        </authorList>
    </citation>
    <scope>NUCLEOTIDE SEQUENCE</scope>
    <source>
        <strain evidence="15">G01</strain>
    </source>
</reference>
<evidence type="ECO:0000256" key="4">
    <source>
        <dbReference type="ARBA" id="ARBA00022679"/>
    </source>
</evidence>
<dbReference type="SUPFAM" id="SSF56112">
    <property type="entry name" value="Protein kinase-like (PK-like)"/>
    <property type="match status" value="1"/>
</dbReference>
<name>A0AAW2QC53_9LAMI</name>
<evidence type="ECO:0000256" key="1">
    <source>
        <dbReference type="ARBA" id="ARBA00005354"/>
    </source>
</evidence>
<comment type="similarity">
    <text evidence="1">Belongs to the protein kinase superfamily. CAMK Ser/Thr protein kinase family. CaMK subfamily.</text>
</comment>
<dbReference type="AlphaFoldDB" id="A0AAW2QC53"/>
<evidence type="ECO:0000256" key="10">
    <source>
        <dbReference type="ARBA" id="ARBA00048679"/>
    </source>
</evidence>
<evidence type="ECO:0000313" key="15">
    <source>
        <dbReference type="EMBL" id="KAL0365437.1"/>
    </source>
</evidence>
<dbReference type="InterPro" id="IPR011009">
    <property type="entry name" value="Kinase-like_dom_sf"/>
</dbReference>
<dbReference type="Gene3D" id="1.10.238.10">
    <property type="entry name" value="EF-hand"/>
    <property type="match status" value="2"/>
</dbReference>
<dbReference type="Gene3D" id="1.10.510.10">
    <property type="entry name" value="Transferase(Phosphotransferase) domain 1"/>
    <property type="match status" value="1"/>
</dbReference>
<accession>A0AAW2QC53</accession>
<dbReference type="InterPro" id="IPR011992">
    <property type="entry name" value="EF-hand-dom_pair"/>
</dbReference>
<dbReference type="InterPro" id="IPR008271">
    <property type="entry name" value="Ser/Thr_kinase_AS"/>
</dbReference>
<dbReference type="CDD" id="cd05117">
    <property type="entry name" value="STKc_CAMK"/>
    <property type="match status" value="1"/>
</dbReference>
<evidence type="ECO:0000256" key="8">
    <source>
        <dbReference type="ARBA" id="ARBA00022840"/>
    </source>
</evidence>
<dbReference type="InterPro" id="IPR017441">
    <property type="entry name" value="Protein_kinase_ATP_BS"/>
</dbReference>
<evidence type="ECO:0000256" key="12">
    <source>
        <dbReference type="RuleBase" id="RU000304"/>
    </source>
</evidence>
<sequence length="497" mass="55708">MGLCASKPPPKPNPYASRDDPEPPESNPPPQTPVRTPRRRPFPPPSPAKHLKAVLLRTHAAVKPSGAAIKEGEEEEPELDKSFGFSKKFGSRFEVGEELGRGYFGYTCSAIARKGELQGRKVAVKIIPKSKMTTAIAIEDVRREVKILRALTGHPNIVQLYDAFEDTDNVYIVMEGGKFSEDYAKAVIIQILNAVAFCHLHGVVHRDIKPENFLFTSKDESSQLKAIDFGLSDFVRPDQKLTDVVGSAYYVAPEVLHRLYCAEADVWSIGVIAYILLCGGRPFWARTESGLFRAVLKANPSFDGNPWPSLSPESKNFICRLLEKDPSRRISVVQALCHPWVQNHNKVKLTLDILVFRLMKAYMRSSSLRKAALRALKQNATGAAEESHFLDLLNPLNALQFRRMYFEEFCAAALSVSQLEALNCWEKRARCAYEMFEKDGNRAILIEELASELALSPSLPFHTVLQEWIRQSDGKLTFPGFVKLLHEQFTQAAAKIP</sequence>
<dbReference type="EC" id="2.7.11.1" evidence="2"/>
<keyword evidence="3 12" id="KW-0723">Serine/threonine-protein kinase</keyword>
<comment type="catalytic activity">
    <reaction evidence="9">
        <text>L-threonyl-[protein] + ATP = O-phospho-L-threonyl-[protein] + ADP + H(+)</text>
        <dbReference type="Rhea" id="RHEA:46608"/>
        <dbReference type="Rhea" id="RHEA-COMP:11060"/>
        <dbReference type="Rhea" id="RHEA-COMP:11605"/>
        <dbReference type="ChEBI" id="CHEBI:15378"/>
        <dbReference type="ChEBI" id="CHEBI:30013"/>
        <dbReference type="ChEBI" id="CHEBI:30616"/>
        <dbReference type="ChEBI" id="CHEBI:61977"/>
        <dbReference type="ChEBI" id="CHEBI:456216"/>
        <dbReference type="EC" id="2.7.11.1"/>
    </reaction>
</comment>
<reference evidence="15" key="1">
    <citation type="submission" date="2020-06" db="EMBL/GenBank/DDBJ databases">
        <authorList>
            <person name="Li T."/>
            <person name="Hu X."/>
            <person name="Zhang T."/>
            <person name="Song X."/>
            <person name="Zhang H."/>
            <person name="Dai N."/>
            <person name="Sheng W."/>
            <person name="Hou X."/>
            <person name="Wei L."/>
        </authorList>
    </citation>
    <scope>NUCLEOTIDE SEQUENCE</scope>
    <source>
        <strain evidence="15">G01</strain>
        <tissue evidence="15">Leaf</tissue>
    </source>
</reference>
<dbReference type="InterPro" id="IPR050205">
    <property type="entry name" value="CDPK_Ser/Thr_kinases"/>
</dbReference>
<dbReference type="SMART" id="SM00220">
    <property type="entry name" value="S_TKc"/>
    <property type="match status" value="1"/>
</dbReference>
<dbReference type="EMBL" id="JACGWK010000003">
    <property type="protein sequence ID" value="KAL0365437.1"/>
    <property type="molecule type" value="Genomic_DNA"/>
</dbReference>
<evidence type="ECO:0000259" key="14">
    <source>
        <dbReference type="PROSITE" id="PS50011"/>
    </source>
</evidence>
<evidence type="ECO:0000256" key="6">
    <source>
        <dbReference type="ARBA" id="ARBA00022741"/>
    </source>
</evidence>